<name>A0A136JKK4_9PEZI</name>
<sequence>MLPNTVLGLCASLSMLPLSGAAFPHNDYNPATALETPEGDNSQLQYTNYLDDEGAYQPSHPQPRRTCTHEEATVRREWSDMERADRLSFIAAVQCMKTRPSQHPAGLIPAAESYYDDLTAVHINSSFTIHFSGLFLSWHRRLVHIFEEALYDCGYHRELGTPYWDWTRTSADILGAAMFDVEGDAEASLGGNGEWDPDAGAIALGKNGFLPRGTGGGCVTSGPFANETIRFGPFPGSILAQGHLPLNWTQPNERCATRDLNPIVSRDSLNSTFTEQLLAVDSISEIQSLLTPPDFGLDFLGLHRAGHCALGQPLADFFGSPQDASVLPFLVVFYLHHAQVDRMWATWQDADPAARRFAYNGTSTIFNPVGVTPEVNNATVMHFGVLAPPMTLGEGMDPMAGMYCYRYE</sequence>
<dbReference type="InterPro" id="IPR008922">
    <property type="entry name" value="Di-copper_centre_dom_sf"/>
</dbReference>
<protein>
    <recommendedName>
        <fullName evidence="4">Tyrosinase copper-binding domain-containing protein</fullName>
    </recommendedName>
</protein>
<dbReference type="Pfam" id="PF00264">
    <property type="entry name" value="Tyrosinase"/>
    <property type="match status" value="1"/>
</dbReference>
<dbReference type="Proteomes" id="UP000070501">
    <property type="component" value="Unassembled WGS sequence"/>
</dbReference>
<feature type="chain" id="PRO_5007293835" description="Tyrosinase copper-binding domain-containing protein" evidence="3">
    <location>
        <begin position="22"/>
        <end position="408"/>
    </location>
</feature>
<dbReference type="SUPFAM" id="SSF48056">
    <property type="entry name" value="Di-copper centre-containing domain"/>
    <property type="match status" value="1"/>
</dbReference>
<dbReference type="OrthoDB" id="6132182at2759"/>
<dbReference type="PRINTS" id="PR00092">
    <property type="entry name" value="TYROSINASE"/>
</dbReference>
<organism evidence="5 6">
    <name type="scientific">Microdochium bolleyi</name>
    <dbReference type="NCBI Taxonomy" id="196109"/>
    <lineage>
        <taxon>Eukaryota</taxon>
        <taxon>Fungi</taxon>
        <taxon>Dikarya</taxon>
        <taxon>Ascomycota</taxon>
        <taxon>Pezizomycotina</taxon>
        <taxon>Sordariomycetes</taxon>
        <taxon>Xylariomycetidae</taxon>
        <taxon>Xylariales</taxon>
        <taxon>Microdochiaceae</taxon>
        <taxon>Microdochium</taxon>
    </lineage>
</organism>
<dbReference type="InParanoid" id="A0A136JKK4"/>
<dbReference type="PROSITE" id="PS00497">
    <property type="entry name" value="TYROSINASE_1"/>
    <property type="match status" value="1"/>
</dbReference>
<evidence type="ECO:0000256" key="3">
    <source>
        <dbReference type="SAM" id="SignalP"/>
    </source>
</evidence>
<dbReference type="InterPro" id="IPR050316">
    <property type="entry name" value="Tyrosinase/Hemocyanin"/>
</dbReference>
<reference evidence="6" key="1">
    <citation type="submission" date="2016-02" db="EMBL/GenBank/DDBJ databases">
        <title>Draft genome sequence of Microdochium bolleyi, a fungal endophyte of beachgrass.</title>
        <authorList>
            <consortium name="DOE Joint Genome Institute"/>
            <person name="David A.S."/>
            <person name="May G."/>
            <person name="Haridas S."/>
            <person name="Lim J."/>
            <person name="Wang M."/>
            <person name="Labutti K."/>
            <person name="Lipzen A."/>
            <person name="Barry K."/>
            <person name="Grigoriev I.V."/>
        </authorList>
    </citation>
    <scope>NUCLEOTIDE SEQUENCE [LARGE SCALE GENOMIC DNA]</scope>
    <source>
        <strain evidence="6">J235TASD1</strain>
    </source>
</reference>
<keyword evidence="3" id="KW-0732">Signal</keyword>
<feature type="signal peptide" evidence="3">
    <location>
        <begin position="1"/>
        <end position="21"/>
    </location>
</feature>
<accession>A0A136JKK4</accession>
<keyword evidence="1" id="KW-0479">Metal-binding</keyword>
<evidence type="ECO:0000313" key="5">
    <source>
        <dbReference type="EMBL" id="KXJ97681.1"/>
    </source>
</evidence>
<proteinExistence type="predicted"/>
<keyword evidence="6" id="KW-1185">Reference proteome</keyword>
<dbReference type="GO" id="GO:0046872">
    <property type="term" value="F:metal ion binding"/>
    <property type="evidence" value="ECO:0007669"/>
    <property type="project" value="UniProtKB-KW"/>
</dbReference>
<dbReference type="PANTHER" id="PTHR11474">
    <property type="entry name" value="TYROSINASE FAMILY MEMBER"/>
    <property type="match status" value="1"/>
</dbReference>
<evidence type="ECO:0000259" key="4">
    <source>
        <dbReference type="PROSITE" id="PS00497"/>
    </source>
</evidence>
<keyword evidence="2" id="KW-0560">Oxidoreductase</keyword>
<dbReference type="PANTHER" id="PTHR11474:SF125">
    <property type="entry name" value="N-ACETYL-6-HYDROXYTRYPTOPHAN OXIDASE IVOB-RELATED"/>
    <property type="match status" value="1"/>
</dbReference>
<dbReference type="AlphaFoldDB" id="A0A136JKK4"/>
<gene>
    <name evidence="5" type="ORF">Micbo1qcDRAFT_200339</name>
</gene>
<evidence type="ECO:0000256" key="1">
    <source>
        <dbReference type="ARBA" id="ARBA00022723"/>
    </source>
</evidence>
<feature type="domain" description="Tyrosinase copper-binding" evidence="4">
    <location>
        <begin position="130"/>
        <end position="147"/>
    </location>
</feature>
<evidence type="ECO:0000313" key="6">
    <source>
        <dbReference type="Proteomes" id="UP000070501"/>
    </source>
</evidence>
<dbReference type="STRING" id="196109.A0A136JKK4"/>
<dbReference type="Gene3D" id="1.10.1280.10">
    <property type="entry name" value="Di-copper center containing domain from catechol oxidase"/>
    <property type="match status" value="1"/>
</dbReference>
<dbReference type="GO" id="GO:0016491">
    <property type="term" value="F:oxidoreductase activity"/>
    <property type="evidence" value="ECO:0007669"/>
    <property type="project" value="UniProtKB-KW"/>
</dbReference>
<dbReference type="InterPro" id="IPR002227">
    <property type="entry name" value="Tyrosinase_Cu-bd"/>
</dbReference>
<dbReference type="EMBL" id="KQ964245">
    <property type="protein sequence ID" value="KXJ97681.1"/>
    <property type="molecule type" value="Genomic_DNA"/>
</dbReference>
<evidence type="ECO:0000256" key="2">
    <source>
        <dbReference type="ARBA" id="ARBA00023002"/>
    </source>
</evidence>